<dbReference type="EMBL" id="JAQHRD010000003">
    <property type="protein sequence ID" value="KAJ6442531.1"/>
    <property type="molecule type" value="Genomic_DNA"/>
</dbReference>
<feature type="region of interest" description="Disordered" evidence="1">
    <location>
        <begin position="174"/>
        <end position="208"/>
    </location>
</feature>
<reference evidence="3" key="1">
    <citation type="submission" date="2023-01" db="EMBL/GenBank/DDBJ databases">
        <title>The growth and conidiation of Purpureocillium lavendulum are regulated by nitrogen source and histone H3K14 acetylation.</title>
        <authorList>
            <person name="Tang P."/>
            <person name="Han J."/>
            <person name="Zhang C."/>
            <person name="Tang P."/>
            <person name="Qi F."/>
            <person name="Zhang K."/>
            <person name="Liang L."/>
        </authorList>
    </citation>
    <scope>NUCLEOTIDE SEQUENCE</scope>
    <source>
        <strain evidence="3">YMF1.00683</strain>
    </source>
</reference>
<evidence type="ECO:0000313" key="4">
    <source>
        <dbReference type="Proteomes" id="UP001163105"/>
    </source>
</evidence>
<name>A0AB34FUQ7_9HYPO</name>
<keyword evidence="2" id="KW-0732">Signal</keyword>
<keyword evidence="4" id="KW-1185">Reference proteome</keyword>
<dbReference type="Proteomes" id="UP001163105">
    <property type="component" value="Unassembled WGS sequence"/>
</dbReference>
<protein>
    <submittedName>
        <fullName evidence="3">Alpha-ketoglutarate-dependent sulfonate dioxygenase</fullName>
    </submittedName>
</protein>
<comment type="caution">
    <text evidence="3">The sequence shown here is derived from an EMBL/GenBank/DDBJ whole genome shotgun (WGS) entry which is preliminary data.</text>
</comment>
<dbReference type="GO" id="GO:0051213">
    <property type="term" value="F:dioxygenase activity"/>
    <property type="evidence" value="ECO:0007669"/>
    <property type="project" value="UniProtKB-KW"/>
</dbReference>
<proteinExistence type="predicted"/>
<gene>
    <name evidence="3" type="ORF">O9K51_03706</name>
</gene>
<feature type="chain" id="PRO_5044271459" evidence="2">
    <location>
        <begin position="21"/>
        <end position="232"/>
    </location>
</feature>
<sequence length="232" mass="23495">MITTRRALVGLHLLIELAGASDHAPAAGAAAAIPTAMASKAPALLMERRTVGVDTSCISSVVSELSPPTSGLGSDFWSWASSFSTDATTSPACTITAPASISSDYLRYVDTLETYFSTIVSKASGIHTNCGADDLSLTFDQLCTTSLTVVFTSGADESTTSLWPPQVPDETVFIGNGSTTGTGKTTAGSATGTSRATTTAAGSSSPTAATGLKGHPNLALVLALGALIVWML</sequence>
<accession>A0AB34FUQ7</accession>
<evidence type="ECO:0000256" key="1">
    <source>
        <dbReference type="SAM" id="MobiDB-lite"/>
    </source>
</evidence>
<feature type="compositionally biased region" description="Low complexity" evidence="1">
    <location>
        <begin position="177"/>
        <end position="208"/>
    </location>
</feature>
<evidence type="ECO:0000256" key="2">
    <source>
        <dbReference type="SAM" id="SignalP"/>
    </source>
</evidence>
<feature type="signal peptide" evidence="2">
    <location>
        <begin position="1"/>
        <end position="20"/>
    </location>
</feature>
<dbReference type="AlphaFoldDB" id="A0AB34FUQ7"/>
<evidence type="ECO:0000313" key="3">
    <source>
        <dbReference type="EMBL" id="KAJ6442531.1"/>
    </source>
</evidence>
<organism evidence="3 4">
    <name type="scientific">Purpureocillium lavendulum</name>
    <dbReference type="NCBI Taxonomy" id="1247861"/>
    <lineage>
        <taxon>Eukaryota</taxon>
        <taxon>Fungi</taxon>
        <taxon>Dikarya</taxon>
        <taxon>Ascomycota</taxon>
        <taxon>Pezizomycotina</taxon>
        <taxon>Sordariomycetes</taxon>
        <taxon>Hypocreomycetidae</taxon>
        <taxon>Hypocreales</taxon>
        <taxon>Ophiocordycipitaceae</taxon>
        <taxon>Purpureocillium</taxon>
    </lineage>
</organism>
<keyword evidence="3" id="KW-0560">Oxidoreductase</keyword>
<keyword evidence="3" id="KW-0223">Dioxygenase</keyword>